<dbReference type="Proteomes" id="UP000287853">
    <property type="component" value="Unassembled WGS sequence"/>
</dbReference>
<dbReference type="AlphaFoldDB" id="A0A444J3K3"/>
<sequence length="42" mass="5091">MRNYKLHSRPLNSAEEGQLFIGFSCPLLRWGIYYPLYLCRQR</sequence>
<evidence type="ECO:0000313" key="1">
    <source>
        <dbReference type="EMBL" id="RWX47583.1"/>
    </source>
</evidence>
<name>A0A444J3K3_9BACT</name>
<protein>
    <submittedName>
        <fullName evidence="1">Uncharacterized protein</fullName>
    </submittedName>
</protein>
<organism evidence="1 2">
    <name type="scientific">Candidatus Electrothrix aarhusensis</name>
    <dbReference type="NCBI Taxonomy" id="1859131"/>
    <lineage>
        <taxon>Bacteria</taxon>
        <taxon>Pseudomonadati</taxon>
        <taxon>Thermodesulfobacteriota</taxon>
        <taxon>Desulfobulbia</taxon>
        <taxon>Desulfobulbales</taxon>
        <taxon>Desulfobulbaceae</taxon>
        <taxon>Candidatus Electrothrix</taxon>
    </lineage>
</organism>
<comment type="caution">
    <text evidence="1">The sequence shown here is derived from an EMBL/GenBank/DDBJ whole genome shotgun (WGS) entry which is preliminary data.</text>
</comment>
<evidence type="ECO:0000313" key="2">
    <source>
        <dbReference type="Proteomes" id="UP000287853"/>
    </source>
</evidence>
<dbReference type="EMBL" id="MTKO01000031">
    <property type="protein sequence ID" value="RWX47583.1"/>
    <property type="molecule type" value="Genomic_DNA"/>
</dbReference>
<reference evidence="1 2" key="1">
    <citation type="submission" date="2017-01" db="EMBL/GenBank/DDBJ databases">
        <title>The cable genome- insights into the physiology and evolution of filamentous bacteria capable of sulfide oxidation via long distance electron transfer.</title>
        <authorList>
            <person name="Schreiber L."/>
            <person name="Bjerg J.T."/>
            <person name="Boggild A."/>
            <person name="Van De Vossenberg J."/>
            <person name="Meysman F."/>
            <person name="Nielsen L.P."/>
            <person name="Schramm A."/>
            <person name="Kjeldsen K.U."/>
        </authorList>
    </citation>
    <scope>NUCLEOTIDE SEQUENCE [LARGE SCALE GENOMIC DNA]</scope>
    <source>
        <strain evidence="1">MCF</strain>
    </source>
</reference>
<keyword evidence="2" id="KW-1185">Reference proteome</keyword>
<accession>A0A444J3K3</accession>
<proteinExistence type="predicted"/>
<gene>
    <name evidence="1" type="ORF">H206_06242</name>
</gene>